<gene>
    <name evidence="3" type="ORF">N864_12110</name>
</gene>
<keyword evidence="2" id="KW-0472">Membrane</keyword>
<sequence length="288" mass="30755">MSTTTHRIPGMPDPSSVGRSPHAESALPSVAAVPSPIPGSRPTRGVSFARLVHVELRKMLDTRAGRWLLIGVGAAIAAALVILFFVDGGQHRFEDYLQATTMPMAIILPVVGILAVTSEWSQRTGLVTFTMEPRRLRVGWAKFVASLLVGIAAFALAIVLAALVHQAAITIRGITPGWEIGGLVVTGAGLYVLLGLAQGVGFGMLFKNTPAAIVTYFALPTVWGILSSLVTWLNGVANWLDLNRTMNPLFLGRALTAEQWAHLAASVGVWVVLPLVVGMWRLSRAEVK</sequence>
<dbReference type="PATRIC" id="fig|584657.3.peg.3604"/>
<keyword evidence="4" id="KW-1185">Reference proteome</keyword>
<feature type="region of interest" description="Disordered" evidence="1">
    <location>
        <begin position="1"/>
        <end position="38"/>
    </location>
</feature>
<evidence type="ECO:0000313" key="3">
    <source>
        <dbReference type="EMBL" id="EWT04519.1"/>
    </source>
</evidence>
<comment type="caution">
    <text evidence="3">The sequence shown here is derived from an EMBL/GenBank/DDBJ whole genome shotgun (WGS) entry which is preliminary data.</text>
</comment>
<dbReference type="Proteomes" id="UP000019494">
    <property type="component" value="Unassembled WGS sequence"/>
</dbReference>
<evidence type="ECO:0000313" key="4">
    <source>
        <dbReference type="Proteomes" id="UP000019494"/>
    </source>
</evidence>
<feature type="transmembrane region" description="Helical" evidence="2">
    <location>
        <begin position="213"/>
        <end position="240"/>
    </location>
</feature>
<feature type="transmembrane region" description="Helical" evidence="2">
    <location>
        <begin position="67"/>
        <end position="86"/>
    </location>
</feature>
<evidence type="ECO:0000256" key="1">
    <source>
        <dbReference type="SAM" id="MobiDB-lite"/>
    </source>
</evidence>
<accession>W9GKY7</accession>
<proteinExistence type="predicted"/>
<reference evidence="4" key="1">
    <citation type="submission" date="2013-08" db="EMBL/GenBank/DDBJ databases">
        <title>Intrasporangium oryzae NRRL B-24470.</title>
        <authorList>
            <person name="Liu H."/>
            <person name="Wang G."/>
        </authorList>
    </citation>
    <scope>NUCLEOTIDE SEQUENCE [LARGE SCALE GENOMIC DNA]</scope>
    <source>
        <strain evidence="4">Q5-1</strain>
    </source>
</reference>
<keyword evidence="2" id="KW-0812">Transmembrane</keyword>
<feature type="transmembrane region" description="Helical" evidence="2">
    <location>
        <begin position="260"/>
        <end position="282"/>
    </location>
</feature>
<feature type="transmembrane region" description="Helical" evidence="2">
    <location>
        <begin position="139"/>
        <end position="163"/>
    </location>
</feature>
<feature type="transmembrane region" description="Helical" evidence="2">
    <location>
        <begin position="183"/>
        <end position="206"/>
    </location>
</feature>
<dbReference type="AlphaFoldDB" id="W9GKY7"/>
<evidence type="ECO:0008006" key="5">
    <source>
        <dbReference type="Google" id="ProtNLM"/>
    </source>
</evidence>
<organism evidence="3 4">
    <name type="scientific">Intrasporangium chromatireducens Q5-1</name>
    <dbReference type="NCBI Taxonomy" id="584657"/>
    <lineage>
        <taxon>Bacteria</taxon>
        <taxon>Bacillati</taxon>
        <taxon>Actinomycetota</taxon>
        <taxon>Actinomycetes</taxon>
        <taxon>Micrococcales</taxon>
        <taxon>Intrasporangiaceae</taxon>
        <taxon>Intrasporangium</taxon>
    </lineage>
</organism>
<dbReference type="EMBL" id="AWQS01000230">
    <property type="protein sequence ID" value="EWT04519.1"/>
    <property type="molecule type" value="Genomic_DNA"/>
</dbReference>
<dbReference type="RefSeq" id="WP_051518774.1">
    <property type="nucleotide sequence ID" value="NZ_AWQS01000230.1"/>
</dbReference>
<name>W9GKY7_9MICO</name>
<evidence type="ECO:0000256" key="2">
    <source>
        <dbReference type="SAM" id="Phobius"/>
    </source>
</evidence>
<feature type="transmembrane region" description="Helical" evidence="2">
    <location>
        <begin position="98"/>
        <end position="118"/>
    </location>
</feature>
<keyword evidence="2" id="KW-1133">Transmembrane helix</keyword>
<protein>
    <recommendedName>
        <fullName evidence="5">ABC transporter permease</fullName>
    </recommendedName>
</protein>